<evidence type="ECO:0000256" key="9">
    <source>
        <dbReference type="PROSITE-ProRule" id="PRU01373"/>
    </source>
</evidence>
<dbReference type="GO" id="GO:0005576">
    <property type="term" value="C:extracellular region"/>
    <property type="evidence" value="ECO:0007669"/>
    <property type="project" value="TreeGrafter"/>
</dbReference>
<dbReference type="Gene3D" id="2.40.440.10">
    <property type="entry name" value="L,D-transpeptidase catalytic domain-like"/>
    <property type="match status" value="1"/>
</dbReference>
<dbReference type="AlphaFoldDB" id="A0A2C9D2R5"/>
<evidence type="ECO:0000256" key="1">
    <source>
        <dbReference type="ARBA" id="ARBA00004752"/>
    </source>
</evidence>
<evidence type="ECO:0000256" key="8">
    <source>
        <dbReference type="ARBA" id="ARBA00023316"/>
    </source>
</evidence>
<feature type="active site" description="Nucleophile" evidence="9">
    <location>
        <position position="249"/>
    </location>
</feature>
<keyword evidence="8 9" id="KW-0961">Cell wall biogenesis/degradation</keyword>
<gene>
    <name evidence="12" type="primary">erfK_1</name>
    <name evidence="12" type="ORF">HDIA_1061</name>
</gene>
<keyword evidence="3" id="KW-0328">Glycosyltransferase</keyword>
<evidence type="ECO:0000259" key="11">
    <source>
        <dbReference type="PROSITE" id="PS52029"/>
    </source>
</evidence>
<dbReference type="PROSITE" id="PS52029">
    <property type="entry name" value="LD_TPASE"/>
    <property type="match status" value="1"/>
</dbReference>
<dbReference type="InterPro" id="IPR005490">
    <property type="entry name" value="LD_TPept_cat_dom"/>
</dbReference>
<dbReference type="FunFam" id="2.40.440.10:FF:000002">
    <property type="entry name" value="L,D-transpeptidase ErfK/SrfK"/>
    <property type="match status" value="1"/>
</dbReference>
<feature type="domain" description="L,D-TPase catalytic" evidence="11">
    <location>
        <begin position="144"/>
        <end position="273"/>
    </location>
</feature>
<keyword evidence="6 9" id="KW-0133">Cell shape</keyword>
<evidence type="ECO:0000256" key="5">
    <source>
        <dbReference type="ARBA" id="ARBA00022801"/>
    </source>
</evidence>
<dbReference type="KEGG" id="hdi:HDIA_1061"/>
<dbReference type="GO" id="GO:0071555">
    <property type="term" value="P:cell wall organization"/>
    <property type="evidence" value="ECO:0007669"/>
    <property type="project" value="UniProtKB-UniRule"/>
</dbReference>
<dbReference type="PANTHER" id="PTHR30582:SF24">
    <property type="entry name" value="L,D-TRANSPEPTIDASE ERFK_SRFK-RELATED"/>
    <property type="match status" value="1"/>
</dbReference>
<evidence type="ECO:0000256" key="7">
    <source>
        <dbReference type="ARBA" id="ARBA00022984"/>
    </source>
</evidence>
<dbReference type="UniPathway" id="UPA00219"/>
<proteinExistence type="inferred from homology"/>
<keyword evidence="7 9" id="KW-0573">Peptidoglycan synthesis</keyword>
<keyword evidence="13" id="KW-1185">Reference proteome</keyword>
<feature type="compositionally biased region" description="Polar residues" evidence="10">
    <location>
        <begin position="109"/>
        <end position="118"/>
    </location>
</feature>
<comment type="pathway">
    <text evidence="1 9">Cell wall biogenesis; peptidoglycan biosynthesis.</text>
</comment>
<dbReference type="InterPro" id="IPR050979">
    <property type="entry name" value="LD-transpeptidase"/>
</dbReference>
<protein>
    <submittedName>
        <fullName evidence="12">Putative L,D-transpeptidase ErfK/SrfK</fullName>
        <ecNumber evidence="12">2.-.-.-</ecNumber>
    </submittedName>
</protein>
<dbReference type="GO" id="GO:0016757">
    <property type="term" value="F:glycosyltransferase activity"/>
    <property type="evidence" value="ECO:0007669"/>
    <property type="project" value="UniProtKB-KW"/>
</dbReference>
<dbReference type="PANTHER" id="PTHR30582">
    <property type="entry name" value="L,D-TRANSPEPTIDASE"/>
    <property type="match status" value="1"/>
</dbReference>
<keyword evidence="5" id="KW-0378">Hydrolase</keyword>
<feature type="active site" description="Proton donor/acceptor" evidence="9">
    <location>
        <position position="233"/>
    </location>
</feature>
<dbReference type="SUPFAM" id="SSF141523">
    <property type="entry name" value="L,D-transpeptidase catalytic domain-like"/>
    <property type="match status" value="1"/>
</dbReference>
<dbReference type="GO" id="GO:0018104">
    <property type="term" value="P:peptidoglycan-protein cross-linking"/>
    <property type="evidence" value="ECO:0007669"/>
    <property type="project" value="TreeGrafter"/>
</dbReference>
<comment type="similarity">
    <text evidence="2">Belongs to the YkuD family.</text>
</comment>
<sequence>MAFRHFRDPGTGDGHASTGPREVIHDCFVLGLSMKNFRLFLAAAAMAATFAPAHAASVRYATPPPVVLSPDAVDPWVLQLRPGQKPIYAAPKAQARATRLPDPRREQRQQANVQPRTVAVTPTRQLAPEFLPTVVDYSGPYKPGTIVIDTEDRHLFLVEQNGRARRYGVGVGRPGFAWAGTHKITRKAEWPGWTPPPEMRQRQPDLPRYMEGGPKNPLGARALYLGSTLYRIHGTSQPWTIGQAVSSGCIRMRNEDVKDLYTRVNVGTKVVVLR</sequence>
<evidence type="ECO:0000313" key="13">
    <source>
        <dbReference type="Proteomes" id="UP000223606"/>
    </source>
</evidence>
<dbReference type="GO" id="GO:0071972">
    <property type="term" value="F:peptidoglycan L,D-transpeptidase activity"/>
    <property type="evidence" value="ECO:0007669"/>
    <property type="project" value="TreeGrafter"/>
</dbReference>
<keyword evidence="4 12" id="KW-0808">Transferase</keyword>
<dbReference type="CDD" id="cd16913">
    <property type="entry name" value="YkuD_like"/>
    <property type="match status" value="1"/>
</dbReference>
<dbReference type="EMBL" id="LT960614">
    <property type="protein sequence ID" value="SON54602.1"/>
    <property type="molecule type" value="Genomic_DNA"/>
</dbReference>
<feature type="compositionally biased region" description="Basic and acidic residues" evidence="10">
    <location>
        <begin position="99"/>
        <end position="108"/>
    </location>
</feature>
<evidence type="ECO:0000256" key="4">
    <source>
        <dbReference type="ARBA" id="ARBA00022679"/>
    </source>
</evidence>
<evidence type="ECO:0000313" key="12">
    <source>
        <dbReference type="EMBL" id="SON54602.1"/>
    </source>
</evidence>
<dbReference type="Pfam" id="PF03734">
    <property type="entry name" value="YkuD"/>
    <property type="match status" value="1"/>
</dbReference>
<reference evidence="13" key="1">
    <citation type="submission" date="2017-09" db="EMBL/GenBank/DDBJ databases">
        <title>Genome sequence of Nannocystis excedens DSM 71.</title>
        <authorList>
            <person name="Blom J."/>
        </authorList>
    </citation>
    <scope>NUCLEOTIDE SEQUENCE [LARGE SCALE GENOMIC DNA]</scope>
    <source>
        <strain evidence="13">type strain: E19</strain>
    </source>
</reference>
<dbReference type="GO" id="GO:0008360">
    <property type="term" value="P:regulation of cell shape"/>
    <property type="evidence" value="ECO:0007669"/>
    <property type="project" value="UniProtKB-UniRule"/>
</dbReference>
<accession>A0A2C9D2R5</accession>
<evidence type="ECO:0000256" key="6">
    <source>
        <dbReference type="ARBA" id="ARBA00022960"/>
    </source>
</evidence>
<evidence type="ECO:0000256" key="10">
    <source>
        <dbReference type="SAM" id="MobiDB-lite"/>
    </source>
</evidence>
<dbReference type="EC" id="2.-.-.-" evidence="12"/>
<name>A0A2C9D2R5_9HYPH</name>
<feature type="region of interest" description="Disordered" evidence="10">
    <location>
        <begin position="93"/>
        <end position="118"/>
    </location>
</feature>
<evidence type="ECO:0000256" key="3">
    <source>
        <dbReference type="ARBA" id="ARBA00022676"/>
    </source>
</evidence>
<dbReference type="Proteomes" id="UP000223606">
    <property type="component" value="Chromosome 1"/>
</dbReference>
<organism evidence="12 13">
    <name type="scientific">Hartmannibacter diazotrophicus</name>
    <dbReference type="NCBI Taxonomy" id="1482074"/>
    <lineage>
        <taxon>Bacteria</taxon>
        <taxon>Pseudomonadati</taxon>
        <taxon>Pseudomonadota</taxon>
        <taxon>Alphaproteobacteria</taxon>
        <taxon>Hyphomicrobiales</taxon>
        <taxon>Pleomorphomonadaceae</taxon>
        <taxon>Hartmannibacter</taxon>
    </lineage>
</organism>
<evidence type="ECO:0000256" key="2">
    <source>
        <dbReference type="ARBA" id="ARBA00005992"/>
    </source>
</evidence>
<dbReference type="InterPro" id="IPR038063">
    <property type="entry name" value="Transpep_catalytic_dom"/>
</dbReference>